<dbReference type="AlphaFoldDB" id="A0A401H6P0"/>
<dbReference type="RefSeq" id="XP_027621020.1">
    <property type="nucleotide sequence ID" value="XM_027765219.1"/>
</dbReference>
<dbReference type="InterPro" id="IPR032675">
    <property type="entry name" value="LRR_dom_sf"/>
</dbReference>
<proteinExistence type="predicted"/>
<dbReference type="OrthoDB" id="120976at2759"/>
<dbReference type="InParanoid" id="A0A401H6P0"/>
<dbReference type="GeneID" id="38787024"/>
<dbReference type="SUPFAM" id="SSF52047">
    <property type="entry name" value="RNI-like"/>
    <property type="match status" value="1"/>
</dbReference>
<organism evidence="2 3">
    <name type="scientific">Sparassis crispa</name>
    <dbReference type="NCBI Taxonomy" id="139825"/>
    <lineage>
        <taxon>Eukaryota</taxon>
        <taxon>Fungi</taxon>
        <taxon>Dikarya</taxon>
        <taxon>Basidiomycota</taxon>
        <taxon>Agaricomycotina</taxon>
        <taxon>Agaricomycetes</taxon>
        <taxon>Polyporales</taxon>
        <taxon>Sparassidaceae</taxon>
        <taxon>Sparassis</taxon>
    </lineage>
</organism>
<accession>A0A401H6P0</accession>
<protein>
    <submittedName>
        <fullName evidence="2">Uncharacterized protein</fullName>
    </submittedName>
</protein>
<evidence type="ECO:0000313" key="3">
    <source>
        <dbReference type="Proteomes" id="UP000287166"/>
    </source>
</evidence>
<evidence type="ECO:0000313" key="2">
    <source>
        <dbReference type="EMBL" id="GBE90107.1"/>
    </source>
</evidence>
<sequence length="501" mass="56331">MHFNEPVIDDQNPFYCPTVTAISYLETLRRELHAPSRYTTTAIHEKLHPSFSKRLEQSMDEDDLLDLLYQPIPAARDSPDISSLLSNSLQNPTLNWERRTPAPTSDQYDLRQDHPELRMKRKRSHSVETFSDMVGPPKHERSFQSVNDDSFYLSAKAQRICYFPDTKGASSPRHDGLAMEGDVEGKIRALEDELYGPHIGTETPRGLSVLINHLDTLLPGIRLKERLYALKDVTHQHIADMLGADGHLNARILNILRTSEVKCLDLTASIMDEAGLNLGASDLLHVLKKPNSFLFVTDINLSDISLHDFDLTHIHHLPRLKRLWLSNTGIGNEAVFHLVALKRTLAELDLALNPHIDDDAIPALFALPKLRFVSLFDTSVRMPGLRRLAAARGGRALDIEVPRACEEYVDNMHRKYELRTLASLVVDPAECANLSPTALRRNLVAHAACNPKVFVGGTSEEMAERLESILMLRAADQRVREMVWKGGAESDRESDADVSVF</sequence>
<keyword evidence="3" id="KW-1185">Reference proteome</keyword>
<evidence type="ECO:0000256" key="1">
    <source>
        <dbReference type="SAM" id="MobiDB-lite"/>
    </source>
</evidence>
<gene>
    <name evidence="2" type="ORF">SCP_1801310</name>
</gene>
<dbReference type="EMBL" id="BFAD01000018">
    <property type="protein sequence ID" value="GBE90107.1"/>
    <property type="molecule type" value="Genomic_DNA"/>
</dbReference>
<comment type="caution">
    <text evidence="2">The sequence shown here is derived from an EMBL/GenBank/DDBJ whole genome shotgun (WGS) entry which is preliminary data.</text>
</comment>
<name>A0A401H6P0_9APHY</name>
<dbReference type="STRING" id="139825.A0A401H6P0"/>
<dbReference type="Proteomes" id="UP000287166">
    <property type="component" value="Unassembled WGS sequence"/>
</dbReference>
<reference evidence="2 3" key="1">
    <citation type="journal article" date="2018" name="Sci. Rep.">
        <title>Genome sequence of the cauliflower mushroom Sparassis crispa (Hanabiratake) and its association with beneficial usage.</title>
        <authorList>
            <person name="Kiyama R."/>
            <person name="Furutani Y."/>
            <person name="Kawaguchi K."/>
            <person name="Nakanishi T."/>
        </authorList>
    </citation>
    <scope>NUCLEOTIDE SEQUENCE [LARGE SCALE GENOMIC DNA]</scope>
</reference>
<dbReference type="Gene3D" id="3.80.10.10">
    <property type="entry name" value="Ribonuclease Inhibitor"/>
    <property type="match status" value="1"/>
</dbReference>
<feature type="region of interest" description="Disordered" evidence="1">
    <location>
        <begin position="118"/>
        <end position="141"/>
    </location>
</feature>